<accession>A0AAV4R830</accession>
<dbReference type="AlphaFoldDB" id="A0AAV4R830"/>
<gene>
    <name evidence="1" type="ORF">CDAR_108841</name>
</gene>
<evidence type="ECO:0000313" key="2">
    <source>
        <dbReference type="Proteomes" id="UP001054837"/>
    </source>
</evidence>
<name>A0AAV4R830_9ARAC</name>
<keyword evidence="2" id="KW-1185">Reference proteome</keyword>
<proteinExistence type="predicted"/>
<dbReference type="EMBL" id="BPLQ01005816">
    <property type="protein sequence ID" value="GIY17635.1"/>
    <property type="molecule type" value="Genomic_DNA"/>
</dbReference>
<protein>
    <recommendedName>
        <fullName evidence="3">Abnormal spindle-like microcephaly-associated protein</fullName>
    </recommendedName>
</protein>
<reference evidence="1 2" key="1">
    <citation type="submission" date="2021-06" db="EMBL/GenBank/DDBJ databases">
        <title>Caerostris darwini draft genome.</title>
        <authorList>
            <person name="Kono N."/>
            <person name="Arakawa K."/>
        </authorList>
    </citation>
    <scope>NUCLEOTIDE SEQUENCE [LARGE SCALE GENOMIC DNA]</scope>
</reference>
<dbReference type="Proteomes" id="UP001054837">
    <property type="component" value="Unassembled WGS sequence"/>
</dbReference>
<comment type="caution">
    <text evidence="1">The sequence shown here is derived from an EMBL/GenBank/DDBJ whole genome shotgun (WGS) entry which is preliminary data.</text>
</comment>
<organism evidence="1 2">
    <name type="scientific">Caerostris darwini</name>
    <dbReference type="NCBI Taxonomy" id="1538125"/>
    <lineage>
        <taxon>Eukaryota</taxon>
        <taxon>Metazoa</taxon>
        <taxon>Ecdysozoa</taxon>
        <taxon>Arthropoda</taxon>
        <taxon>Chelicerata</taxon>
        <taxon>Arachnida</taxon>
        <taxon>Araneae</taxon>
        <taxon>Araneomorphae</taxon>
        <taxon>Entelegynae</taxon>
        <taxon>Araneoidea</taxon>
        <taxon>Araneidae</taxon>
        <taxon>Caerostris</taxon>
    </lineage>
</organism>
<evidence type="ECO:0000313" key="1">
    <source>
        <dbReference type="EMBL" id="GIY17635.1"/>
    </source>
</evidence>
<evidence type="ECO:0008006" key="3">
    <source>
        <dbReference type="Google" id="ProtNLM"/>
    </source>
</evidence>
<sequence>MSNDEVRFGATEINLNALRVAGDEHFDLPESCVSTSPDLDQLITWTNFQRRLTNVRDTPVIESPLQIDTISSTSVMTSKLENCLGSLVETTTTLAEASPVPVQPQKCFNQPRKIFRLVEITNNLTEASPVPVQPENCFNQPRKIFRLVEITANLAEASSVPFQPENCCNQSMKMFHLVEITTNLAEASSVPLQPENCSNQTRKMFHLVEIPANLAEASSLPVQPENCSKRP</sequence>